<proteinExistence type="predicted"/>
<protein>
    <submittedName>
        <fullName evidence="1">F-box/LRR-repeat protein</fullName>
    </submittedName>
</protein>
<evidence type="ECO:0000313" key="1">
    <source>
        <dbReference type="EMBL" id="OMP09225.1"/>
    </source>
</evidence>
<sequence length="225" mass="25386">MSDLESSEARRGDEKLPPESWQLIFNRLNEEDLKTVSLVWKNFLAYSDLIKESLYVIHPNINMLSQLLKQFTQLKTVNLTRFQGIEAILKSFKIIRKLILKGYQNSTIIKPDSDLLEVGLKGLKLATSCIDDEGLAAIAKKYPQLQSVKLDKCKKVTTEGIKQMVKDIGTLRRLKVKNCDLVDYGDLLECMLSTGNLACLKKLCLGKGISLRNRETNSCTMVACL</sequence>
<organism evidence="1 2">
    <name type="scientific">Corchorus olitorius</name>
    <dbReference type="NCBI Taxonomy" id="93759"/>
    <lineage>
        <taxon>Eukaryota</taxon>
        <taxon>Viridiplantae</taxon>
        <taxon>Streptophyta</taxon>
        <taxon>Embryophyta</taxon>
        <taxon>Tracheophyta</taxon>
        <taxon>Spermatophyta</taxon>
        <taxon>Magnoliopsida</taxon>
        <taxon>eudicotyledons</taxon>
        <taxon>Gunneridae</taxon>
        <taxon>Pentapetalae</taxon>
        <taxon>rosids</taxon>
        <taxon>malvids</taxon>
        <taxon>Malvales</taxon>
        <taxon>Malvaceae</taxon>
        <taxon>Grewioideae</taxon>
        <taxon>Apeibeae</taxon>
        <taxon>Corchorus</taxon>
    </lineage>
</organism>
<dbReference type="InterPro" id="IPR032675">
    <property type="entry name" value="LRR_dom_sf"/>
</dbReference>
<evidence type="ECO:0000313" key="2">
    <source>
        <dbReference type="Proteomes" id="UP000187203"/>
    </source>
</evidence>
<dbReference type="Gene3D" id="3.80.10.10">
    <property type="entry name" value="Ribonuclease Inhibitor"/>
    <property type="match status" value="1"/>
</dbReference>
<comment type="caution">
    <text evidence="1">The sequence shown here is derived from an EMBL/GenBank/DDBJ whole genome shotgun (WGS) entry which is preliminary data.</text>
</comment>
<gene>
    <name evidence="1" type="ORF">COLO4_05684</name>
</gene>
<dbReference type="EMBL" id="AWUE01012419">
    <property type="protein sequence ID" value="OMP09225.1"/>
    <property type="molecule type" value="Genomic_DNA"/>
</dbReference>
<dbReference type="Proteomes" id="UP000187203">
    <property type="component" value="Unassembled WGS sequence"/>
</dbReference>
<dbReference type="AlphaFoldDB" id="A0A1R3KQ67"/>
<keyword evidence="2" id="KW-1185">Reference proteome</keyword>
<dbReference type="OrthoDB" id="10257471at2759"/>
<dbReference type="SUPFAM" id="SSF52047">
    <property type="entry name" value="RNI-like"/>
    <property type="match status" value="1"/>
</dbReference>
<reference evidence="2" key="1">
    <citation type="submission" date="2013-09" db="EMBL/GenBank/DDBJ databases">
        <title>Corchorus olitorius genome sequencing.</title>
        <authorList>
            <person name="Alam M."/>
            <person name="Haque M.S."/>
            <person name="Islam M.S."/>
            <person name="Emdad E.M."/>
            <person name="Islam M.M."/>
            <person name="Ahmed B."/>
            <person name="Halim A."/>
            <person name="Hossen Q.M.M."/>
            <person name="Hossain M.Z."/>
            <person name="Ahmed R."/>
            <person name="Khan M.M."/>
            <person name="Islam R."/>
            <person name="Rashid M.M."/>
            <person name="Khan S.A."/>
            <person name="Rahman M.S."/>
            <person name="Alam M."/>
            <person name="Yahiya A.S."/>
            <person name="Khan M.S."/>
            <person name="Azam M.S."/>
            <person name="Haque T."/>
            <person name="Lashkar M.Z.H."/>
            <person name="Akhand A.I."/>
            <person name="Morshed G."/>
            <person name="Roy S."/>
            <person name="Uddin K.S."/>
            <person name="Rabeya T."/>
            <person name="Hossain A.S."/>
            <person name="Chowdhury A."/>
            <person name="Snigdha A.R."/>
            <person name="Mortoza M.S."/>
            <person name="Matin S.A."/>
            <person name="Hoque S.M.E."/>
            <person name="Islam M.K."/>
            <person name="Roy D.K."/>
            <person name="Haider R."/>
            <person name="Moosa M.M."/>
            <person name="Elias S.M."/>
            <person name="Hasan A.M."/>
            <person name="Jahan S."/>
            <person name="Shafiuddin M."/>
            <person name="Mahmood N."/>
            <person name="Shommy N.S."/>
        </authorList>
    </citation>
    <scope>NUCLEOTIDE SEQUENCE [LARGE SCALE GENOMIC DNA]</scope>
    <source>
        <strain evidence="2">cv. O-4</strain>
    </source>
</reference>
<accession>A0A1R3KQ67</accession>
<name>A0A1R3KQ67_9ROSI</name>